<dbReference type="Gene3D" id="1.10.510.10">
    <property type="entry name" value="Transferase(Phosphotransferase) domain 1"/>
    <property type="match status" value="1"/>
</dbReference>
<dbReference type="Proteomes" id="UP000436088">
    <property type="component" value="Unassembled WGS sequence"/>
</dbReference>
<protein>
    <submittedName>
        <fullName evidence="1">Uncharacterized protein</fullName>
    </submittedName>
</protein>
<evidence type="ECO:0000313" key="1">
    <source>
        <dbReference type="EMBL" id="KAE8697495.1"/>
    </source>
</evidence>
<accession>A0A6A3A2R1</accession>
<sequence>MCYWMRSSTRNFRIPGWQGRDQWLAVRMFQQRLSGHMDPRLQNQYSIGAAREIAKLADTCLVKSRKQRPKMSEVVEILKQIIQASEEGIAEETGIPIGASEIQAAETEEKTNNRSGRGGWHILRSWESM</sequence>
<evidence type="ECO:0000313" key="2">
    <source>
        <dbReference type="Proteomes" id="UP000436088"/>
    </source>
</evidence>
<dbReference type="AlphaFoldDB" id="A0A6A3A2R1"/>
<proteinExistence type="predicted"/>
<organism evidence="1 2">
    <name type="scientific">Hibiscus syriacus</name>
    <name type="common">Rose of Sharon</name>
    <dbReference type="NCBI Taxonomy" id="106335"/>
    <lineage>
        <taxon>Eukaryota</taxon>
        <taxon>Viridiplantae</taxon>
        <taxon>Streptophyta</taxon>
        <taxon>Embryophyta</taxon>
        <taxon>Tracheophyta</taxon>
        <taxon>Spermatophyta</taxon>
        <taxon>Magnoliopsida</taxon>
        <taxon>eudicotyledons</taxon>
        <taxon>Gunneridae</taxon>
        <taxon>Pentapetalae</taxon>
        <taxon>rosids</taxon>
        <taxon>malvids</taxon>
        <taxon>Malvales</taxon>
        <taxon>Malvaceae</taxon>
        <taxon>Malvoideae</taxon>
        <taxon>Hibiscus</taxon>
    </lineage>
</organism>
<dbReference type="SUPFAM" id="SSF56112">
    <property type="entry name" value="Protein kinase-like (PK-like)"/>
    <property type="match status" value="1"/>
</dbReference>
<name>A0A6A3A2R1_HIBSY</name>
<reference evidence="1" key="1">
    <citation type="submission" date="2019-09" db="EMBL/GenBank/DDBJ databases">
        <title>Draft genome information of white flower Hibiscus syriacus.</title>
        <authorList>
            <person name="Kim Y.-M."/>
        </authorList>
    </citation>
    <scope>NUCLEOTIDE SEQUENCE [LARGE SCALE GENOMIC DNA]</scope>
    <source>
        <strain evidence="1">YM2019G1</strain>
    </source>
</reference>
<keyword evidence="2" id="KW-1185">Reference proteome</keyword>
<comment type="caution">
    <text evidence="1">The sequence shown here is derived from an EMBL/GenBank/DDBJ whole genome shotgun (WGS) entry which is preliminary data.</text>
</comment>
<gene>
    <name evidence="1" type="ORF">F3Y22_tig00110621pilonHSYRG00366</name>
</gene>
<dbReference type="EMBL" id="VEPZ02001051">
    <property type="protein sequence ID" value="KAE8697495.1"/>
    <property type="molecule type" value="Genomic_DNA"/>
</dbReference>
<dbReference type="InterPro" id="IPR011009">
    <property type="entry name" value="Kinase-like_dom_sf"/>
</dbReference>